<dbReference type="SUPFAM" id="SSF49899">
    <property type="entry name" value="Concanavalin A-like lectins/glucanases"/>
    <property type="match status" value="1"/>
</dbReference>
<sequence>MRNILKKILIVQSYFVILCGVVPGVVQAQSNIKLHYSFDNLTESQLQVVDETGSGNNATFVNGAVVDEYGDYHVLNLGGSNGYLNLGEGVGSVISSLQDFTISTSIFIQADTDISYNGNFVWAFGNSANMAVEQNGGLFINAKSTRYAISLQHWTGEQTINPGKEFPKGEWYQLVYTQSGSIGSVYVNGALLQSGSVTLTPSALGATTHNYIGKSLYNGDEYLKNTLISDFKIFNEALSSAAVGELNADIEGLNQVLYTKLLEQEAAGIDLGDIDNIVSDIELPLSGANGISIQWSSSNTSVINNMGEVTRPEQGAAEAEVTLTATLTVNETSYTKDFIVAVMPYVSDLLSVQKDADAISLEGNLLNLRTNIILPLAGDEGSTISWESGNAEYLSDEGELMALSANGEGKKLVVLTASITKGGESVQRSFDIYVAEDEGFSAYLFSYFTGNYITQEAIRFAVSYDGYNYRALNNNEPVIASLEISSTGGVRDPHILRGPDGNYYMVVTDMVSANGWSSNRAMVLLKSTDLINWQSTVINIQEKYEGQEDLLRVWAPQTIYDSEAGKFMVYWSMKYGDGPDIIYYAYTNADFTDLEGTPQQLFYHPENSSCIDGDIIHKDGLYHLFFKTEGSGNGIKKAISENLTYGYELYDNYLQQTSEAVEGSSVFKLINKDDYILMYDLYTSGEYQFTSSSDLYQFQIIDDAVSMNFHPRHGTVIPITKAEAERLAEEWATSNDLEVLDVAGEDIVENGVEIDHDNKTITIEVENTADIEAYDPELKVMPGVVLSLQGAQDFSNGAVSYVLSVNGLGSVTYSVEVKSNATGLKHIADNKSHKIYPNPASGEINVVYPFDEKSKNSINIFDCKGKCIAQKEIYQEHSIIDIHNIAPNLYILSYLKDNEVVWSDKIRVEI</sequence>
<evidence type="ECO:0000256" key="4">
    <source>
        <dbReference type="ARBA" id="ARBA00023295"/>
    </source>
</evidence>
<dbReference type="Proteomes" id="UP001207408">
    <property type="component" value="Unassembled WGS sequence"/>
</dbReference>
<dbReference type="Pfam" id="PF18962">
    <property type="entry name" value="Por_Secre_tail"/>
    <property type="match status" value="1"/>
</dbReference>
<dbReference type="AlphaFoldDB" id="A0AAE3MI55"/>
<dbReference type="InterPro" id="IPR023296">
    <property type="entry name" value="Glyco_hydro_beta-prop_sf"/>
</dbReference>
<reference evidence="7" key="1">
    <citation type="submission" date="2022-10" db="EMBL/GenBank/DDBJ databases">
        <authorList>
            <person name="Yu W.X."/>
        </authorList>
    </citation>
    <scope>NUCLEOTIDE SEQUENCE</scope>
    <source>
        <strain evidence="7">D04</strain>
    </source>
</reference>
<dbReference type="RefSeq" id="WP_301201947.1">
    <property type="nucleotide sequence ID" value="NZ_JAPDPI010000049.1"/>
</dbReference>
<name>A0AAE3MI55_9BACT</name>
<evidence type="ECO:0000259" key="6">
    <source>
        <dbReference type="Pfam" id="PF20578"/>
    </source>
</evidence>
<gene>
    <name evidence="7" type="ORF">OM074_18005</name>
</gene>
<dbReference type="CDD" id="cd08983">
    <property type="entry name" value="GH43_Bt3655-like"/>
    <property type="match status" value="1"/>
</dbReference>
<comment type="pathway">
    <text evidence="1">Glycan metabolism; L-arabinan degradation.</text>
</comment>
<dbReference type="Gene3D" id="2.60.120.200">
    <property type="match status" value="1"/>
</dbReference>
<comment type="caution">
    <text evidence="7">The sequence shown here is derived from an EMBL/GenBank/DDBJ whole genome shotgun (WGS) entry which is preliminary data.</text>
</comment>
<dbReference type="EMBL" id="JAPDPI010000049">
    <property type="protein sequence ID" value="MCW3807527.1"/>
    <property type="molecule type" value="Genomic_DNA"/>
</dbReference>
<dbReference type="InterPro" id="IPR013320">
    <property type="entry name" value="ConA-like_dom_sf"/>
</dbReference>
<dbReference type="InterPro" id="IPR050727">
    <property type="entry name" value="GH43_arabinanases"/>
</dbReference>
<dbReference type="NCBIfam" id="TIGR04183">
    <property type="entry name" value="Por_Secre_tail"/>
    <property type="match status" value="1"/>
</dbReference>
<keyword evidence="8" id="KW-1185">Reference proteome</keyword>
<dbReference type="GO" id="GO:0005975">
    <property type="term" value="P:carbohydrate metabolic process"/>
    <property type="evidence" value="ECO:0007669"/>
    <property type="project" value="InterPro"/>
</dbReference>
<comment type="similarity">
    <text evidence="2">Belongs to the glycosyl hydrolase 43 family.</text>
</comment>
<dbReference type="InterPro" id="IPR026444">
    <property type="entry name" value="Secre_tail"/>
</dbReference>
<protein>
    <submittedName>
        <fullName evidence="7">Family 43 glycosylhydrolase</fullName>
    </submittedName>
</protein>
<proteinExistence type="inferred from homology"/>
<evidence type="ECO:0000256" key="2">
    <source>
        <dbReference type="ARBA" id="ARBA00009865"/>
    </source>
</evidence>
<feature type="domain" description="Atrophied bacterial Ig" evidence="6">
    <location>
        <begin position="273"/>
        <end position="343"/>
    </location>
</feature>
<feature type="domain" description="Atrophied bacterial Ig" evidence="6">
    <location>
        <begin position="364"/>
        <end position="436"/>
    </location>
</feature>
<keyword evidence="4" id="KW-0326">Glycosidase</keyword>
<dbReference type="SUPFAM" id="SSF75005">
    <property type="entry name" value="Arabinanase/levansucrase/invertase"/>
    <property type="match status" value="1"/>
</dbReference>
<evidence type="ECO:0000256" key="1">
    <source>
        <dbReference type="ARBA" id="ARBA00004834"/>
    </source>
</evidence>
<dbReference type="Gene3D" id="2.60.40.2340">
    <property type="match status" value="1"/>
</dbReference>
<dbReference type="Pfam" id="PF20578">
    <property type="entry name" value="aBig_2"/>
    <property type="match status" value="2"/>
</dbReference>
<dbReference type="InterPro" id="IPR046780">
    <property type="entry name" value="aBig_2"/>
</dbReference>
<evidence type="ECO:0000256" key="3">
    <source>
        <dbReference type="ARBA" id="ARBA00022801"/>
    </source>
</evidence>
<dbReference type="InterPro" id="IPR006710">
    <property type="entry name" value="Glyco_hydro_43"/>
</dbReference>
<dbReference type="GO" id="GO:0004553">
    <property type="term" value="F:hydrolase activity, hydrolyzing O-glycosyl compounds"/>
    <property type="evidence" value="ECO:0007669"/>
    <property type="project" value="InterPro"/>
</dbReference>
<dbReference type="PANTHER" id="PTHR43301">
    <property type="entry name" value="ARABINAN ENDO-1,5-ALPHA-L-ARABINOSIDASE"/>
    <property type="match status" value="1"/>
</dbReference>
<dbReference type="Gene3D" id="2.115.10.20">
    <property type="entry name" value="Glycosyl hydrolase domain, family 43"/>
    <property type="match status" value="1"/>
</dbReference>
<evidence type="ECO:0000313" key="8">
    <source>
        <dbReference type="Proteomes" id="UP001207408"/>
    </source>
</evidence>
<dbReference type="Pfam" id="PF04616">
    <property type="entry name" value="Glyco_hydro_43"/>
    <property type="match status" value="1"/>
</dbReference>
<keyword evidence="3" id="KW-0378">Hydrolase</keyword>
<evidence type="ECO:0000313" key="7">
    <source>
        <dbReference type="EMBL" id="MCW3807527.1"/>
    </source>
</evidence>
<evidence type="ECO:0000259" key="5">
    <source>
        <dbReference type="Pfam" id="PF18962"/>
    </source>
</evidence>
<organism evidence="7 8">
    <name type="scientific">Plebeiibacterium marinum</name>
    <dbReference type="NCBI Taxonomy" id="2992111"/>
    <lineage>
        <taxon>Bacteria</taxon>
        <taxon>Pseudomonadati</taxon>
        <taxon>Bacteroidota</taxon>
        <taxon>Bacteroidia</taxon>
        <taxon>Marinilabiliales</taxon>
        <taxon>Marinilabiliaceae</taxon>
        <taxon>Plebeiibacterium</taxon>
    </lineage>
</organism>
<feature type="domain" description="Secretion system C-terminal sorting" evidence="5">
    <location>
        <begin position="835"/>
        <end position="906"/>
    </location>
</feature>
<dbReference type="Pfam" id="PF13385">
    <property type="entry name" value="Laminin_G_3"/>
    <property type="match status" value="1"/>
</dbReference>
<dbReference type="PANTHER" id="PTHR43301:SF3">
    <property type="entry name" value="ARABINAN ENDO-1,5-ALPHA-L-ARABINOSIDASE A-RELATED"/>
    <property type="match status" value="1"/>
</dbReference>
<accession>A0AAE3MI55</accession>